<dbReference type="InterPro" id="IPR036971">
    <property type="entry name" value="PDEase_catalytic_dom_sf"/>
</dbReference>
<dbReference type="Gene3D" id="1.10.1300.10">
    <property type="entry name" value="3'5'-cyclic nucleotide phosphodiesterase, catalytic domain"/>
    <property type="match status" value="1"/>
</dbReference>
<accession>A0A3P6V0B0</accession>
<reference evidence="4 5" key="1">
    <citation type="submission" date="2018-11" db="EMBL/GenBank/DDBJ databases">
        <authorList>
            <consortium name="Pathogen Informatics"/>
        </authorList>
    </citation>
    <scope>NUCLEOTIDE SEQUENCE [LARGE SCALE GENOMIC DNA]</scope>
</reference>
<keyword evidence="5" id="KW-1185">Reference proteome</keyword>
<sequence length="101" mass="11568">MENHHLSVAFKLLTESGCDIFASLGTKPRQCLRRLVIELVLATDMSKHVNLLAELRTMVETKELAGTGFLNLDDHNDRSLVSYYIFFPLRHLPFQYTSICL</sequence>
<dbReference type="EMBL" id="UYRU01043796">
    <property type="protein sequence ID" value="VDK83874.1"/>
    <property type="molecule type" value="Genomic_DNA"/>
</dbReference>
<dbReference type="GO" id="GO:0004114">
    <property type="term" value="F:3',5'-cyclic-nucleotide phosphodiesterase activity"/>
    <property type="evidence" value="ECO:0007669"/>
    <property type="project" value="InterPro"/>
</dbReference>
<dbReference type="GO" id="GO:0007165">
    <property type="term" value="P:signal transduction"/>
    <property type="evidence" value="ECO:0007669"/>
    <property type="project" value="InterPro"/>
</dbReference>
<name>A0A3P6V0B0_DIBLA</name>
<dbReference type="SUPFAM" id="SSF109604">
    <property type="entry name" value="HD-domain/PDEase-like"/>
    <property type="match status" value="1"/>
</dbReference>
<dbReference type="Proteomes" id="UP000281553">
    <property type="component" value="Unassembled WGS sequence"/>
</dbReference>
<evidence type="ECO:0000259" key="3">
    <source>
        <dbReference type="PROSITE" id="PS51845"/>
    </source>
</evidence>
<organism evidence="4 5">
    <name type="scientific">Dibothriocephalus latus</name>
    <name type="common">Fish tapeworm</name>
    <name type="synonym">Diphyllobothrium latum</name>
    <dbReference type="NCBI Taxonomy" id="60516"/>
    <lineage>
        <taxon>Eukaryota</taxon>
        <taxon>Metazoa</taxon>
        <taxon>Spiralia</taxon>
        <taxon>Lophotrochozoa</taxon>
        <taxon>Platyhelminthes</taxon>
        <taxon>Cestoda</taxon>
        <taxon>Eucestoda</taxon>
        <taxon>Diphyllobothriidea</taxon>
        <taxon>Diphyllobothriidae</taxon>
        <taxon>Dibothriocephalus</taxon>
    </lineage>
</organism>
<protein>
    <recommendedName>
        <fullName evidence="3">PDEase domain-containing protein</fullName>
    </recommendedName>
</protein>
<dbReference type="Pfam" id="PF00233">
    <property type="entry name" value="PDEase_I"/>
    <property type="match status" value="1"/>
</dbReference>
<dbReference type="AlphaFoldDB" id="A0A3P6V0B0"/>
<dbReference type="OrthoDB" id="189220at2759"/>
<gene>
    <name evidence="4" type="ORF">DILT_LOCUS3518</name>
</gene>
<evidence type="ECO:0000256" key="2">
    <source>
        <dbReference type="ARBA" id="ARBA00022801"/>
    </source>
</evidence>
<dbReference type="PANTHER" id="PTHR11347">
    <property type="entry name" value="CYCLIC NUCLEOTIDE PHOSPHODIESTERASE"/>
    <property type="match status" value="1"/>
</dbReference>
<dbReference type="GO" id="GO:0046872">
    <property type="term" value="F:metal ion binding"/>
    <property type="evidence" value="ECO:0007669"/>
    <property type="project" value="UniProtKB-KW"/>
</dbReference>
<dbReference type="PROSITE" id="PS51845">
    <property type="entry name" value="PDEASE_I_2"/>
    <property type="match status" value="1"/>
</dbReference>
<keyword evidence="1" id="KW-0479">Metal-binding</keyword>
<keyword evidence="2" id="KW-0378">Hydrolase</keyword>
<evidence type="ECO:0000313" key="5">
    <source>
        <dbReference type="Proteomes" id="UP000281553"/>
    </source>
</evidence>
<evidence type="ECO:0000313" key="4">
    <source>
        <dbReference type="EMBL" id="VDK83874.1"/>
    </source>
</evidence>
<dbReference type="InterPro" id="IPR002073">
    <property type="entry name" value="PDEase_catalytic_dom"/>
</dbReference>
<proteinExistence type="predicted"/>
<feature type="domain" description="PDEase" evidence="3">
    <location>
        <begin position="1"/>
        <end position="101"/>
    </location>
</feature>
<evidence type="ECO:0000256" key="1">
    <source>
        <dbReference type="ARBA" id="ARBA00022723"/>
    </source>
</evidence>